<dbReference type="Pfam" id="PF12705">
    <property type="entry name" value="PDDEXK_1"/>
    <property type="match status" value="1"/>
</dbReference>
<keyword evidence="15" id="KW-0175">Coiled coil</keyword>
<evidence type="ECO:0000259" key="17">
    <source>
        <dbReference type="PROSITE" id="PS51217"/>
    </source>
</evidence>
<dbReference type="EC" id="3.1.-.-" evidence="13"/>
<feature type="binding site" evidence="14">
    <location>
        <begin position="22"/>
        <end position="29"/>
    </location>
    <ligand>
        <name>ATP</name>
        <dbReference type="ChEBI" id="CHEBI:30616"/>
    </ligand>
</feature>
<keyword evidence="3 13" id="KW-0227">DNA damage</keyword>
<keyword evidence="9 13" id="KW-0234">DNA repair</keyword>
<feature type="domain" description="UvrD-like helicase C-terminal" evidence="17">
    <location>
        <begin position="510"/>
        <end position="814"/>
    </location>
</feature>
<dbReference type="GO" id="GO:0043138">
    <property type="term" value="F:3'-5' DNA helicase activity"/>
    <property type="evidence" value="ECO:0007669"/>
    <property type="project" value="UniProtKB-UniRule"/>
</dbReference>
<dbReference type="EC" id="5.6.2.4" evidence="13"/>
<dbReference type="Pfam" id="PF00580">
    <property type="entry name" value="UvrD-helicase"/>
    <property type="match status" value="2"/>
</dbReference>
<evidence type="ECO:0000256" key="6">
    <source>
        <dbReference type="ARBA" id="ARBA00022839"/>
    </source>
</evidence>
<feature type="coiled-coil region" evidence="15">
    <location>
        <begin position="52"/>
        <end position="83"/>
    </location>
</feature>
<evidence type="ECO:0000256" key="2">
    <source>
        <dbReference type="ARBA" id="ARBA00022741"/>
    </source>
</evidence>
<comment type="caution">
    <text evidence="18">The sequence shown here is derived from an EMBL/GenBank/DDBJ whole genome shotgun (WGS) entry which is preliminary data.</text>
</comment>
<evidence type="ECO:0000256" key="13">
    <source>
        <dbReference type="HAMAP-Rule" id="MF_01451"/>
    </source>
</evidence>
<sequence length="1264" mass="143808">MEFTTQQTAAIEKRNKNILVSASAGSGKTRVLVERVLQRLLAGDNVDEFLIVTFTEAAASEMKERLEKALRQAAAESEGSQRAHLMKQLRLLKVANISTLHAFALRLIEQYHYTIDLDPQFRLADTAERNLVMQQIMDQVLERQYQQPDADFLALVDQFTDDRGSDESLSQAVFKLFDFAMARPDTNEWLNQLPLAYQMAQQVDRQDDSATLETLYDLIIDNLDDLIHEYQMLLEQLPATDDTSSQNRRTDLDDELAQIMNLKTQLQSGGDWDALRASFFAVPFNSWGGKGRTANRKWEADEKQAWKQVTQARADLKNQFKTLGTKFMVLDQAGLQVATAGAKQGVQALVKLTQTFAEIYLADKKERKVFDFNDLEHFALEIVQQPATAQKLREQYVEIMVDEYQDTNYLQETIVQALARGNNVFQVGDIKQSIYKFRQADPQLFAHKMQTYAGAQDNNELITLAENFRSQPNVTNFINYLFEQLMSLELGDVEYAGDAKLIAGADYYPKNLPKQAELMIYFNEGSENDDAEEEQSGIERLERYGKDALTGSTGQIWMLGQKIKQLMADHFQIFDREQQVERDLTWDDMTILVPSRTQNPQIIEIFKALGIPLTVQGSGNYFQTLEISIMLDYLRLIDNPYQDIPLAAVLRSPMYQLDENGLAWIRIQAPDAAYFTAVQKFAQGDLPEEILADVKLADAYKENQAKVKTFLKDLAQFHTTAVQNQLVTLIWQIYQTTGWLDYVGGLPGGVQRQANLHALYERAASYQKTNFTGLYQFNRYIEQLQKTSADDIGEADANEATNTVHLMTIHGSKGLEFPVVFLLNTTKMFNQIDQQGHLILEREAGIGLQYFDRKHHVKLTPPQYLKVQRAIQKADFAEQLRVLYVALTRAEQQLFLVGTYKNMEDLLAHWELSSKSTAEVSMLDANIRLSQRSFMNLMGMAIARHPQFGEKLQPFADRFDVEVKPHQILTPTDAFEFQLNFQTSDDIQNAQPVSTSIEAAPVDEQYDDVQISPADVKNHLEYEYPYEMATRTTSYQSVSEVKRVFEDPDLAEGRGLADHRLNNGIEAGQRLLGQELKVPKFMNEMATKPTSVSRGTAAHLVLQKINLKDGVPTEQDFQTLIQQLIQDGLIESSLEHLLPVTQMVDFFKRTSLGKQLVANFDTVQREVPFSMLIKANQLYQNFSGDERVLIHGIMDGVVTVNEEIWLFDYKTDYIAPHTDGQALLKARYGGQLNIYAAALTAMGYAKIRKFIVALSNLAVYEFKD</sequence>
<comment type="function">
    <text evidence="13">The heterodimer acts as both an ATP-dependent DNA helicase and an ATP-dependent, dual-direction single-stranded exonuclease. Recognizes the chi site generating a DNA molecule suitable for the initiation of homologous recombination. The AddA nuclease domain is required for chi fragment generation; this subunit has the helicase and 3' -&gt; 5' nuclease activities.</text>
</comment>
<feature type="domain" description="UvrD-like helicase ATP-binding" evidence="16">
    <location>
        <begin position="1"/>
        <end position="471"/>
    </location>
</feature>
<dbReference type="NCBIfam" id="TIGR02785">
    <property type="entry name" value="addA_Gpos"/>
    <property type="match status" value="1"/>
</dbReference>
<evidence type="ECO:0000256" key="12">
    <source>
        <dbReference type="ARBA" id="ARBA00048988"/>
    </source>
</evidence>
<evidence type="ECO:0000313" key="18">
    <source>
        <dbReference type="EMBL" id="KRN75339.1"/>
    </source>
</evidence>
<dbReference type="GO" id="GO:0033202">
    <property type="term" value="C:DNA helicase complex"/>
    <property type="evidence" value="ECO:0007669"/>
    <property type="project" value="TreeGrafter"/>
</dbReference>
<proteinExistence type="inferred from homology"/>
<evidence type="ECO:0000256" key="9">
    <source>
        <dbReference type="ARBA" id="ARBA00023204"/>
    </source>
</evidence>
<dbReference type="PROSITE" id="PS51217">
    <property type="entry name" value="UVRD_HELICASE_CTER"/>
    <property type="match status" value="1"/>
</dbReference>
<evidence type="ECO:0000256" key="1">
    <source>
        <dbReference type="ARBA" id="ARBA00022722"/>
    </source>
</evidence>
<dbReference type="PROSITE" id="PS51198">
    <property type="entry name" value="UVRD_HELICASE_ATP_BIND"/>
    <property type="match status" value="1"/>
</dbReference>
<dbReference type="AlphaFoldDB" id="A0A0R2JDE5"/>
<organism evidence="18 19">
    <name type="scientific">Weissella kandleri</name>
    <dbReference type="NCBI Taxonomy" id="1616"/>
    <lineage>
        <taxon>Bacteria</taxon>
        <taxon>Bacillati</taxon>
        <taxon>Bacillota</taxon>
        <taxon>Bacilli</taxon>
        <taxon>Lactobacillales</taxon>
        <taxon>Lactobacillaceae</taxon>
        <taxon>Weissella</taxon>
    </lineage>
</organism>
<keyword evidence="1 13" id="KW-0540">Nuclease</keyword>
<keyword evidence="2 13" id="KW-0547">Nucleotide-binding</keyword>
<dbReference type="GO" id="GO:0008408">
    <property type="term" value="F:3'-5' exonuclease activity"/>
    <property type="evidence" value="ECO:0007669"/>
    <property type="project" value="UniProtKB-UniRule"/>
</dbReference>
<dbReference type="PATRIC" id="fig|1616.3.peg.518"/>
<dbReference type="Gene3D" id="3.40.50.300">
    <property type="entry name" value="P-loop containing nucleotide triphosphate hydrolases"/>
    <property type="match status" value="4"/>
</dbReference>
<name>A0A0R2JDE5_9LACO</name>
<keyword evidence="6 13" id="KW-0269">Exonuclease</keyword>
<dbReference type="InterPro" id="IPR000212">
    <property type="entry name" value="DNA_helicase_UvrD/REP"/>
</dbReference>
<protein>
    <recommendedName>
        <fullName evidence="13">ATP-dependent helicase/nuclease subunit A</fullName>
        <ecNumber evidence="13">3.1.-.-</ecNumber>
        <ecNumber evidence="13">5.6.2.4</ecNumber>
    </recommendedName>
    <alternativeName>
        <fullName evidence="13">ATP-dependent helicase/nuclease AddA</fullName>
    </alternativeName>
    <alternativeName>
        <fullName evidence="13">DNA 3'-5' helicase AddA</fullName>
    </alternativeName>
</protein>
<accession>A0A0R2JDE5</accession>
<comment type="cofactor">
    <cofactor evidence="13">
        <name>Mg(2+)</name>
        <dbReference type="ChEBI" id="CHEBI:18420"/>
    </cofactor>
</comment>
<comment type="subunit">
    <text evidence="13">Heterodimer of AddA and AddB/RexB.</text>
</comment>
<evidence type="ECO:0000313" key="19">
    <source>
        <dbReference type="Proteomes" id="UP000051655"/>
    </source>
</evidence>
<comment type="catalytic activity">
    <reaction evidence="12 13">
        <text>ATP + H2O = ADP + phosphate + H(+)</text>
        <dbReference type="Rhea" id="RHEA:13065"/>
        <dbReference type="ChEBI" id="CHEBI:15377"/>
        <dbReference type="ChEBI" id="CHEBI:15378"/>
        <dbReference type="ChEBI" id="CHEBI:30616"/>
        <dbReference type="ChEBI" id="CHEBI:43474"/>
        <dbReference type="ChEBI" id="CHEBI:456216"/>
        <dbReference type="EC" id="5.6.2.4"/>
    </reaction>
</comment>
<dbReference type="Proteomes" id="UP000051655">
    <property type="component" value="Unassembled WGS sequence"/>
</dbReference>
<dbReference type="PANTHER" id="PTHR11070">
    <property type="entry name" value="UVRD / RECB / PCRA DNA HELICASE FAMILY MEMBER"/>
    <property type="match status" value="1"/>
</dbReference>
<dbReference type="InterPro" id="IPR011335">
    <property type="entry name" value="Restrct_endonuc-II-like"/>
</dbReference>
<dbReference type="GO" id="GO:0003690">
    <property type="term" value="F:double-stranded DNA binding"/>
    <property type="evidence" value="ECO:0007669"/>
    <property type="project" value="UniProtKB-UniRule"/>
</dbReference>
<gene>
    <name evidence="13" type="primary">addA</name>
    <name evidence="18" type="ORF">IV73_GL000502</name>
</gene>
<dbReference type="InterPro" id="IPR027417">
    <property type="entry name" value="P-loop_NTPase"/>
</dbReference>
<dbReference type="Gene3D" id="3.90.320.10">
    <property type="match status" value="1"/>
</dbReference>
<dbReference type="GO" id="GO:0000724">
    <property type="term" value="P:double-strand break repair via homologous recombination"/>
    <property type="evidence" value="ECO:0007669"/>
    <property type="project" value="UniProtKB-UniRule"/>
</dbReference>
<evidence type="ECO:0000259" key="16">
    <source>
        <dbReference type="PROSITE" id="PS51198"/>
    </source>
</evidence>
<dbReference type="GO" id="GO:0005829">
    <property type="term" value="C:cytosol"/>
    <property type="evidence" value="ECO:0007669"/>
    <property type="project" value="TreeGrafter"/>
</dbReference>
<dbReference type="GO" id="GO:0005524">
    <property type="term" value="F:ATP binding"/>
    <property type="evidence" value="ECO:0007669"/>
    <property type="project" value="UniProtKB-UniRule"/>
</dbReference>
<dbReference type="OrthoDB" id="9810135at2"/>
<evidence type="ECO:0000256" key="8">
    <source>
        <dbReference type="ARBA" id="ARBA00023125"/>
    </source>
</evidence>
<evidence type="ECO:0000256" key="4">
    <source>
        <dbReference type="ARBA" id="ARBA00022801"/>
    </source>
</evidence>
<reference evidence="18 19" key="1">
    <citation type="journal article" date="2015" name="Genome Announc.">
        <title>Expanding the biotechnology potential of lactobacilli through comparative genomics of 213 strains and associated genera.</title>
        <authorList>
            <person name="Sun Z."/>
            <person name="Harris H.M."/>
            <person name="McCann A."/>
            <person name="Guo C."/>
            <person name="Argimon S."/>
            <person name="Zhang W."/>
            <person name="Yang X."/>
            <person name="Jeffery I.B."/>
            <person name="Cooney J.C."/>
            <person name="Kagawa T.F."/>
            <person name="Liu W."/>
            <person name="Song Y."/>
            <person name="Salvetti E."/>
            <person name="Wrobel A."/>
            <person name="Rasinkangas P."/>
            <person name="Parkhill J."/>
            <person name="Rea M.C."/>
            <person name="O'Sullivan O."/>
            <person name="Ritari J."/>
            <person name="Douillard F.P."/>
            <person name="Paul Ross R."/>
            <person name="Yang R."/>
            <person name="Briner A.E."/>
            <person name="Felis G.E."/>
            <person name="de Vos W.M."/>
            <person name="Barrangou R."/>
            <person name="Klaenhammer T.R."/>
            <person name="Caufield P.W."/>
            <person name="Cui Y."/>
            <person name="Zhang H."/>
            <person name="O'Toole P.W."/>
        </authorList>
    </citation>
    <scope>NUCLEOTIDE SEQUENCE [LARGE SCALE GENOMIC DNA]</scope>
    <source>
        <strain evidence="18 19">DSM 20593</strain>
    </source>
</reference>
<evidence type="ECO:0000256" key="3">
    <source>
        <dbReference type="ARBA" id="ARBA00022763"/>
    </source>
</evidence>
<dbReference type="SUPFAM" id="SSF52540">
    <property type="entry name" value="P-loop containing nucleoside triphosphate hydrolases"/>
    <property type="match status" value="1"/>
</dbReference>
<dbReference type="STRING" id="1616.IV73_GL000502"/>
<dbReference type="HAMAP" id="MF_01451">
    <property type="entry name" value="AddA"/>
    <property type="match status" value="1"/>
</dbReference>
<comment type="similarity">
    <text evidence="13">Belongs to the helicase family. AddA subfamily.</text>
</comment>
<dbReference type="RefSeq" id="WP_057754287.1">
    <property type="nucleotide sequence ID" value="NZ_JQBP01000002.1"/>
</dbReference>
<dbReference type="PANTHER" id="PTHR11070:SF48">
    <property type="entry name" value="ATP-DEPENDENT HELICASE_NUCLEASE SUBUNIT A"/>
    <property type="match status" value="1"/>
</dbReference>
<keyword evidence="7 13" id="KW-0067">ATP-binding</keyword>
<dbReference type="EMBL" id="JQBP01000002">
    <property type="protein sequence ID" value="KRN75339.1"/>
    <property type="molecule type" value="Genomic_DNA"/>
</dbReference>
<dbReference type="SUPFAM" id="SSF52980">
    <property type="entry name" value="Restriction endonuclease-like"/>
    <property type="match status" value="1"/>
</dbReference>
<dbReference type="InterPro" id="IPR038726">
    <property type="entry name" value="PDDEXK_AddAB-type"/>
</dbReference>
<dbReference type="InterPro" id="IPR011604">
    <property type="entry name" value="PDDEXK-like_dom_sf"/>
</dbReference>
<evidence type="ECO:0000256" key="15">
    <source>
        <dbReference type="SAM" id="Coils"/>
    </source>
</evidence>
<keyword evidence="8 13" id="KW-0238">DNA-binding</keyword>
<keyword evidence="5 13" id="KW-0347">Helicase</keyword>
<keyword evidence="19" id="KW-1185">Reference proteome</keyword>
<evidence type="ECO:0000256" key="5">
    <source>
        <dbReference type="ARBA" id="ARBA00022806"/>
    </source>
</evidence>
<keyword evidence="10 13" id="KW-0413">Isomerase</keyword>
<evidence type="ECO:0000256" key="14">
    <source>
        <dbReference type="PROSITE-ProRule" id="PRU00560"/>
    </source>
</evidence>
<dbReference type="Pfam" id="PF13361">
    <property type="entry name" value="UvrD_C"/>
    <property type="match status" value="1"/>
</dbReference>
<dbReference type="InterPro" id="IPR014152">
    <property type="entry name" value="AddA"/>
</dbReference>
<comment type="catalytic activity">
    <reaction evidence="11 13">
        <text>Couples ATP hydrolysis with the unwinding of duplex DNA by translocating in the 3'-5' direction.</text>
        <dbReference type="EC" id="5.6.2.4"/>
    </reaction>
</comment>
<evidence type="ECO:0000256" key="11">
    <source>
        <dbReference type="ARBA" id="ARBA00034617"/>
    </source>
</evidence>
<keyword evidence="4 13" id="KW-0378">Hydrolase</keyword>
<dbReference type="InterPro" id="IPR014016">
    <property type="entry name" value="UvrD-like_ATP-bd"/>
</dbReference>
<dbReference type="InterPro" id="IPR014017">
    <property type="entry name" value="DNA_helicase_UvrD-like_C"/>
</dbReference>
<evidence type="ECO:0000256" key="10">
    <source>
        <dbReference type="ARBA" id="ARBA00023235"/>
    </source>
</evidence>
<evidence type="ECO:0000256" key="7">
    <source>
        <dbReference type="ARBA" id="ARBA00022840"/>
    </source>
</evidence>
<dbReference type="GO" id="GO:0016887">
    <property type="term" value="F:ATP hydrolysis activity"/>
    <property type="evidence" value="ECO:0007669"/>
    <property type="project" value="RHEA"/>
</dbReference>